<keyword evidence="3" id="KW-1185">Reference proteome</keyword>
<name>A0ABP0PD98_9DINO</name>
<dbReference type="EMBL" id="CAXAMM010034936">
    <property type="protein sequence ID" value="CAK9073583.1"/>
    <property type="molecule type" value="Genomic_DNA"/>
</dbReference>
<dbReference type="SUPFAM" id="SSF52047">
    <property type="entry name" value="RNI-like"/>
    <property type="match status" value="1"/>
</dbReference>
<dbReference type="Gene3D" id="3.80.10.10">
    <property type="entry name" value="Ribonuclease Inhibitor"/>
    <property type="match status" value="2"/>
</dbReference>
<dbReference type="InterPro" id="IPR032675">
    <property type="entry name" value="LRR_dom_sf"/>
</dbReference>
<dbReference type="PANTHER" id="PTHR24111:SF0">
    <property type="entry name" value="LEUCINE-RICH REPEAT-CONTAINING PROTEIN"/>
    <property type="match status" value="1"/>
</dbReference>
<gene>
    <name evidence="2" type="ORF">SCF082_LOCUS36002</name>
</gene>
<evidence type="ECO:0000256" key="1">
    <source>
        <dbReference type="ARBA" id="ARBA00022737"/>
    </source>
</evidence>
<protein>
    <submittedName>
        <fullName evidence="2">Uncharacterized protein</fullName>
    </submittedName>
</protein>
<proteinExistence type="predicted"/>
<dbReference type="Proteomes" id="UP001642464">
    <property type="component" value="Unassembled WGS sequence"/>
</dbReference>
<dbReference type="InterPro" id="IPR052201">
    <property type="entry name" value="LRR-containing_regulator"/>
</dbReference>
<accession>A0ABP0PD98</accession>
<evidence type="ECO:0000313" key="2">
    <source>
        <dbReference type="EMBL" id="CAK9073583.1"/>
    </source>
</evidence>
<comment type="caution">
    <text evidence="2">The sequence shown here is derived from an EMBL/GenBank/DDBJ whole genome shotgun (WGS) entry which is preliminary data.</text>
</comment>
<keyword evidence="1" id="KW-0677">Repeat</keyword>
<dbReference type="PANTHER" id="PTHR24111">
    <property type="entry name" value="LEUCINE-RICH REPEAT-CONTAINING PROTEIN 34"/>
    <property type="match status" value="1"/>
</dbReference>
<reference evidence="2 3" key="1">
    <citation type="submission" date="2024-02" db="EMBL/GenBank/DDBJ databases">
        <authorList>
            <person name="Chen Y."/>
            <person name="Shah S."/>
            <person name="Dougan E. K."/>
            <person name="Thang M."/>
            <person name="Chan C."/>
        </authorList>
    </citation>
    <scope>NUCLEOTIDE SEQUENCE [LARGE SCALE GENOMIC DNA]</scope>
</reference>
<sequence length="403" mass="43231">MPIRMALNLSTALAMNRSLVELTMTVDSTTVLCLQGLRQNTALRHLSLNAVDWGSAGELGVALATVLSQNASLESLCLKTDGTNFSDKTGTVLAQALTQNTSLASLHISTEDTSVGDETGIALAEALWLNDVLRHFLWAAGRTRLTDLTGRTLAQAAQQNCNLQSFQFSAVGTELSDETGMAMAAVLENFALHSFSFEASETQVGDISGIAFAKSLHSSASLRRFSFVGNFCNVSEETCRAMGEAVGSTCLTAFEFSALHLFVSERTSICLRNALQRNNSLESIKFQTCQLDGDRAYTAVQEAVGKAIFKRGQRRCEHQPGCPCFQLSSDMPSKDLETSCLSCSDWGSAIVIEKESGEDAAFRSGKLSYADSLSETDIGDGEAEAITTVSSTDTPIWESMQGV</sequence>
<organism evidence="2 3">
    <name type="scientific">Durusdinium trenchii</name>
    <dbReference type="NCBI Taxonomy" id="1381693"/>
    <lineage>
        <taxon>Eukaryota</taxon>
        <taxon>Sar</taxon>
        <taxon>Alveolata</taxon>
        <taxon>Dinophyceae</taxon>
        <taxon>Suessiales</taxon>
        <taxon>Symbiodiniaceae</taxon>
        <taxon>Durusdinium</taxon>
    </lineage>
</organism>
<evidence type="ECO:0000313" key="3">
    <source>
        <dbReference type="Proteomes" id="UP001642464"/>
    </source>
</evidence>